<reference evidence="2 3" key="1">
    <citation type="journal article" date="2016" name="Mol. Biol. Evol.">
        <title>Comparative Genomics of Early-Diverging Mushroom-Forming Fungi Provides Insights into the Origins of Lignocellulose Decay Capabilities.</title>
        <authorList>
            <person name="Nagy L.G."/>
            <person name="Riley R."/>
            <person name="Tritt A."/>
            <person name="Adam C."/>
            <person name="Daum C."/>
            <person name="Floudas D."/>
            <person name="Sun H."/>
            <person name="Yadav J.S."/>
            <person name="Pangilinan J."/>
            <person name="Larsson K.H."/>
            <person name="Matsuura K."/>
            <person name="Barry K."/>
            <person name="Labutti K."/>
            <person name="Kuo R."/>
            <person name="Ohm R.A."/>
            <person name="Bhattacharya S.S."/>
            <person name="Shirouzu T."/>
            <person name="Yoshinaga Y."/>
            <person name="Martin F.M."/>
            <person name="Grigoriev I.V."/>
            <person name="Hibbett D.S."/>
        </authorList>
    </citation>
    <scope>NUCLEOTIDE SEQUENCE [LARGE SCALE GENOMIC DNA]</scope>
    <source>
        <strain evidence="2 3">TUFC12733</strain>
    </source>
</reference>
<name>A0A167H4Q8_CALVF</name>
<gene>
    <name evidence="2" type="ORF">CALVIDRAFT_362353</name>
</gene>
<feature type="compositionally biased region" description="Basic and acidic residues" evidence="1">
    <location>
        <begin position="38"/>
        <end position="49"/>
    </location>
</feature>
<dbReference type="EMBL" id="KV417326">
    <property type="protein sequence ID" value="KZO91229.1"/>
    <property type="molecule type" value="Genomic_DNA"/>
</dbReference>
<dbReference type="Proteomes" id="UP000076738">
    <property type="component" value="Unassembled WGS sequence"/>
</dbReference>
<proteinExistence type="predicted"/>
<accession>A0A167H4Q8</accession>
<sequence>MGEQCKQSTLSGALWSSGVVRAGYAQWNPLEGTTMPHDATEPHRSREAQPHGLVANSLTRRGSPERTAACETHTNRLHSELANYGLQPMKRRNHGHKIGLKLTRHKRTPCATNTIAAEDRRQARQDRGVGETRYSYIMDQKQHAHTCQHSVWQMCWRGAGEQRRPASLVFKNNRAQIKKRKGRGAGRSAGNCGNIYKGSIRRATYRRETGVSMHL</sequence>
<evidence type="ECO:0000313" key="2">
    <source>
        <dbReference type="EMBL" id="KZO91229.1"/>
    </source>
</evidence>
<protein>
    <submittedName>
        <fullName evidence="2">Uncharacterized protein</fullName>
    </submittedName>
</protein>
<keyword evidence="3" id="KW-1185">Reference proteome</keyword>
<evidence type="ECO:0000256" key="1">
    <source>
        <dbReference type="SAM" id="MobiDB-lite"/>
    </source>
</evidence>
<dbReference type="AlphaFoldDB" id="A0A167H4Q8"/>
<feature type="region of interest" description="Disordered" evidence="1">
    <location>
        <begin position="31"/>
        <end position="66"/>
    </location>
</feature>
<evidence type="ECO:0000313" key="3">
    <source>
        <dbReference type="Proteomes" id="UP000076738"/>
    </source>
</evidence>
<organism evidence="2 3">
    <name type="scientific">Calocera viscosa (strain TUFC12733)</name>
    <dbReference type="NCBI Taxonomy" id="1330018"/>
    <lineage>
        <taxon>Eukaryota</taxon>
        <taxon>Fungi</taxon>
        <taxon>Dikarya</taxon>
        <taxon>Basidiomycota</taxon>
        <taxon>Agaricomycotina</taxon>
        <taxon>Dacrymycetes</taxon>
        <taxon>Dacrymycetales</taxon>
        <taxon>Dacrymycetaceae</taxon>
        <taxon>Calocera</taxon>
    </lineage>
</organism>